<reference evidence="2 3" key="1">
    <citation type="journal article" date="2016" name="Nat. Commun.">
        <title>Thousands of microbial genomes shed light on interconnected biogeochemical processes in an aquifer system.</title>
        <authorList>
            <person name="Anantharaman K."/>
            <person name="Brown C.T."/>
            <person name="Hug L.A."/>
            <person name="Sharon I."/>
            <person name="Castelle C.J."/>
            <person name="Probst A.J."/>
            <person name="Thomas B.C."/>
            <person name="Singh A."/>
            <person name="Wilkins M.J."/>
            <person name="Karaoz U."/>
            <person name="Brodie E.L."/>
            <person name="Williams K.H."/>
            <person name="Hubbard S.S."/>
            <person name="Banfield J.F."/>
        </authorList>
    </citation>
    <scope>NUCLEOTIDE SEQUENCE [LARGE SCALE GENOMIC DNA]</scope>
</reference>
<dbReference type="Proteomes" id="UP000176651">
    <property type="component" value="Unassembled WGS sequence"/>
</dbReference>
<protein>
    <recommendedName>
        <fullName evidence="4">Tetratricopeptide repeat-like domain-containing protein</fullName>
    </recommendedName>
</protein>
<keyword evidence="1" id="KW-1133">Transmembrane helix</keyword>
<sequence length="203" mass="22755">MNNSNNRTAYLLSRAALGLSAVVAIILLVWGLNYLTQYFYPQPVQAIFSNAMGAYQDGDYNTAKKLFKITLIKGGSGPNYVYHANRGLMLIAVKDGQYALAERYFTRAATSSLMTYSLFNDIAYLYFDPNGALTSHQDIFFRTLVKANEILETDVNMALTAARYYRDSGMREEAIHWFEVALERGATNRVAIEEDVAKLKAGQ</sequence>
<dbReference type="STRING" id="1798535.A2V68_00170"/>
<accession>A0A1F4NRQ6</accession>
<comment type="caution">
    <text evidence="2">The sequence shown here is derived from an EMBL/GenBank/DDBJ whole genome shotgun (WGS) entry which is preliminary data.</text>
</comment>
<feature type="transmembrane region" description="Helical" evidence="1">
    <location>
        <begin position="12"/>
        <end position="32"/>
    </location>
</feature>
<dbReference type="EMBL" id="META01000003">
    <property type="protein sequence ID" value="OGB74185.1"/>
    <property type="molecule type" value="Genomic_DNA"/>
</dbReference>
<gene>
    <name evidence="2" type="ORF">A2V68_00170</name>
</gene>
<evidence type="ECO:0008006" key="4">
    <source>
        <dbReference type="Google" id="ProtNLM"/>
    </source>
</evidence>
<name>A0A1F4NRQ6_UNCK3</name>
<proteinExistence type="predicted"/>
<keyword evidence="1" id="KW-0472">Membrane</keyword>
<evidence type="ECO:0000313" key="3">
    <source>
        <dbReference type="Proteomes" id="UP000176651"/>
    </source>
</evidence>
<keyword evidence="1" id="KW-0812">Transmembrane</keyword>
<dbReference type="InterPro" id="IPR011990">
    <property type="entry name" value="TPR-like_helical_dom_sf"/>
</dbReference>
<evidence type="ECO:0000313" key="2">
    <source>
        <dbReference type="EMBL" id="OGB74185.1"/>
    </source>
</evidence>
<dbReference type="Gene3D" id="1.25.40.10">
    <property type="entry name" value="Tetratricopeptide repeat domain"/>
    <property type="match status" value="1"/>
</dbReference>
<dbReference type="AlphaFoldDB" id="A0A1F4NRQ6"/>
<evidence type="ECO:0000256" key="1">
    <source>
        <dbReference type="SAM" id="Phobius"/>
    </source>
</evidence>
<dbReference type="SUPFAM" id="SSF81901">
    <property type="entry name" value="HCP-like"/>
    <property type="match status" value="1"/>
</dbReference>
<organism evidence="2 3">
    <name type="scientific">candidate division Kazan bacterium RBG_13_50_9</name>
    <dbReference type="NCBI Taxonomy" id="1798535"/>
    <lineage>
        <taxon>Bacteria</taxon>
        <taxon>Bacteria division Kazan-3B-28</taxon>
    </lineage>
</organism>